<dbReference type="PANTHER" id="PTHR30126:SF2">
    <property type="entry name" value="HTH-TYPE TRANSCRIPTIONAL REGULATOR YJIE"/>
    <property type="match status" value="1"/>
</dbReference>
<dbReference type="InterPro" id="IPR036388">
    <property type="entry name" value="WH-like_DNA-bd_sf"/>
</dbReference>
<dbReference type="Gene3D" id="3.40.190.10">
    <property type="entry name" value="Periplasmic binding protein-like II"/>
    <property type="match status" value="2"/>
</dbReference>
<name>A0A211ZVD1_9PROT</name>
<dbReference type="SUPFAM" id="SSF53850">
    <property type="entry name" value="Periplasmic binding protein-like II"/>
    <property type="match status" value="1"/>
</dbReference>
<dbReference type="InterPro" id="IPR000847">
    <property type="entry name" value="LysR_HTH_N"/>
</dbReference>
<gene>
    <name evidence="6" type="ORF">BWR60_01440</name>
</gene>
<keyword evidence="7" id="KW-1185">Reference proteome</keyword>
<dbReference type="Pfam" id="PF00126">
    <property type="entry name" value="HTH_1"/>
    <property type="match status" value="1"/>
</dbReference>
<accession>A0A211ZVD1</accession>
<keyword evidence="4" id="KW-0804">Transcription</keyword>
<evidence type="ECO:0000259" key="5">
    <source>
        <dbReference type="PROSITE" id="PS50931"/>
    </source>
</evidence>
<dbReference type="InterPro" id="IPR036390">
    <property type="entry name" value="WH_DNA-bd_sf"/>
</dbReference>
<dbReference type="Proteomes" id="UP000196655">
    <property type="component" value="Unassembled WGS sequence"/>
</dbReference>
<reference evidence="7" key="1">
    <citation type="submission" date="2017-05" db="EMBL/GenBank/DDBJ databases">
        <authorList>
            <person name="Macchi M."/>
            <person name="Festa S."/>
            <person name="Coppotelli B.M."/>
            <person name="Morelli I.S."/>
        </authorList>
    </citation>
    <scope>NUCLEOTIDE SEQUENCE [LARGE SCALE GENOMIC DNA]</scope>
    <source>
        <strain evidence="7">I</strain>
    </source>
</reference>
<evidence type="ECO:0000256" key="4">
    <source>
        <dbReference type="ARBA" id="ARBA00023163"/>
    </source>
</evidence>
<dbReference type="OrthoDB" id="528082at2"/>
<evidence type="ECO:0000313" key="6">
    <source>
        <dbReference type="EMBL" id="OWJ69223.1"/>
    </source>
</evidence>
<dbReference type="GO" id="GO:0003700">
    <property type="term" value="F:DNA-binding transcription factor activity"/>
    <property type="evidence" value="ECO:0007669"/>
    <property type="project" value="InterPro"/>
</dbReference>
<dbReference type="CDD" id="cd05466">
    <property type="entry name" value="PBP2_LTTR_substrate"/>
    <property type="match status" value="1"/>
</dbReference>
<dbReference type="PROSITE" id="PS50931">
    <property type="entry name" value="HTH_LYSR"/>
    <property type="match status" value="1"/>
</dbReference>
<dbReference type="GO" id="GO:0000976">
    <property type="term" value="F:transcription cis-regulatory region binding"/>
    <property type="evidence" value="ECO:0007669"/>
    <property type="project" value="TreeGrafter"/>
</dbReference>
<dbReference type="Gene3D" id="1.10.10.10">
    <property type="entry name" value="Winged helix-like DNA-binding domain superfamily/Winged helix DNA-binding domain"/>
    <property type="match status" value="1"/>
</dbReference>
<dbReference type="EMBL" id="NHON01000001">
    <property type="protein sequence ID" value="OWJ69223.1"/>
    <property type="molecule type" value="Genomic_DNA"/>
</dbReference>
<evidence type="ECO:0000313" key="7">
    <source>
        <dbReference type="Proteomes" id="UP000196655"/>
    </source>
</evidence>
<sequence>MNIELLRDFLCVSESMSLTRAAELRNTTQSNLSKRLRSLEMWLGRDLIDRRGRPLTLTQAGEDFVPKARGILAELDGVRGAAISWDVSNGAVSIAMPHSATVSVFPAFKKRLLRRLPKASFAPRIANHDMVARMLSRSECDLALVTRHPRVPQADEFAVFRSVEIARDRLVLVAPPGAREGEALPLHVSDARTYIGQIWQACKVAVPAIREVEHGMAADIRAHCVAGDGRGVLPETMVEADIASGRLVVCDCPANLGYDVSLFCAPKASPQAKRIWALASDI</sequence>
<dbReference type="SUPFAM" id="SSF46785">
    <property type="entry name" value="Winged helix' DNA-binding domain"/>
    <property type="match status" value="1"/>
</dbReference>
<evidence type="ECO:0000256" key="3">
    <source>
        <dbReference type="ARBA" id="ARBA00023125"/>
    </source>
</evidence>
<comment type="similarity">
    <text evidence="1">Belongs to the LysR transcriptional regulatory family.</text>
</comment>
<dbReference type="RefSeq" id="WP_088149211.1">
    <property type="nucleotide sequence ID" value="NZ_NHON01000001.1"/>
</dbReference>
<proteinExistence type="inferred from homology"/>
<dbReference type="Pfam" id="PF03466">
    <property type="entry name" value="LysR_substrate"/>
    <property type="match status" value="1"/>
</dbReference>
<evidence type="ECO:0000256" key="1">
    <source>
        <dbReference type="ARBA" id="ARBA00009437"/>
    </source>
</evidence>
<keyword evidence="3" id="KW-0238">DNA-binding</keyword>
<feature type="domain" description="HTH lysR-type" evidence="5">
    <location>
        <begin position="1"/>
        <end position="58"/>
    </location>
</feature>
<dbReference type="InterPro" id="IPR005119">
    <property type="entry name" value="LysR_subst-bd"/>
</dbReference>
<protein>
    <recommendedName>
        <fullName evidence="5">HTH lysR-type domain-containing protein</fullName>
    </recommendedName>
</protein>
<comment type="caution">
    <text evidence="6">The sequence shown here is derived from an EMBL/GenBank/DDBJ whole genome shotgun (WGS) entry which is preliminary data.</text>
</comment>
<keyword evidence="2" id="KW-0805">Transcription regulation</keyword>
<dbReference type="AlphaFoldDB" id="A0A211ZVD1"/>
<organism evidence="6 7">
    <name type="scientific">Inquilinus limosus</name>
    <dbReference type="NCBI Taxonomy" id="171674"/>
    <lineage>
        <taxon>Bacteria</taxon>
        <taxon>Pseudomonadati</taxon>
        <taxon>Pseudomonadota</taxon>
        <taxon>Alphaproteobacteria</taxon>
        <taxon>Rhodospirillales</taxon>
        <taxon>Rhodospirillaceae</taxon>
        <taxon>Inquilinus</taxon>
    </lineage>
</organism>
<evidence type="ECO:0000256" key="2">
    <source>
        <dbReference type="ARBA" id="ARBA00023015"/>
    </source>
</evidence>
<dbReference type="PANTHER" id="PTHR30126">
    <property type="entry name" value="HTH-TYPE TRANSCRIPTIONAL REGULATOR"/>
    <property type="match status" value="1"/>
</dbReference>